<accession>F9WK24</accession>
<dbReference type="Proteomes" id="UP000000702">
    <property type="component" value="Unassembled WGS sequence"/>
</dbReference>
<dbReference type="EMBL" id="CAEQ01002800">
    <property type="protein sequence ID" value="CCD17685.1"/>
    <property type="molecule type" value="Genomic_DNA"/>
</dbReference>
<reference evidence="4" key="1">
    <citation type="submission" date="2011-07" db="EMBL/GenBank/DDBJ databases">
        <title>Divergent evolution of antigenic variation in African trypanosomes.</title>
        <authorList>
            <person name="Jackson A.P."/>
            <person name="Berry A."/>
            <person name="Allison H.C."/>
            <person name="Burton P."/>
            <person name="Anderson J."/>
            <person name="Aslett M."/>
            <person name="Brown R."/>
            <person name="Corton N."/>
            <person name="Harris D."/>
            <person name="Hauser H."/>
            <person name="Gamble J."/>
            <person name="Gilderthorp R."/>
            <person name="McQuillan J."/>
            <person name="Quail M.A."/>
            <person name="Sanders M."/>
            <person name="Van Tonder A."/>
            <person name="Ginger M.L."/>
            <person name="Donelson J.E."/>
            <person name="Field M.C."/>
            <person name="Barry J.D."/>
            <person name="Berriman M."/>
            <person name="Hertz-Fowler C."/>
        </authorList>
    </citation>
    <scope>NUCLEOTIDE SEQUENCE [LARGE SCALE GENOMIC DNA]</scope>
    <source>
        <strain evidence="4">IL3000</strain>
    </source>
</reference>
<dbReference type="VEuPathDB" id="TriTrypDB:TcIL3000_0_24710"/>
<dbReference type="OMA" id="KSANSAW"/>
<evidence type="ECO:0000256" key="1">
    <source>
        <dbReference type="SAM" id="MobiDB-lite"/>
    </source>
</evidence>
<proteinExistence type="predicted"/>
<feature type="compositionally biased region" description="Basic and acidic residues" evidence="1">
    <location>
        <begin position="350"/>
        <end position="369"/>
    </location>
</feature>
<name>F9WK24_TRYCI</name>
<keyword evidence="2" id="KW-0472">Membrane</keyword>
<feature type="region of interest" description="Disordered" evidence="1">
    <location>
        <begin position="489"/>
        <end position="524"/>
    </location>
</feature>
<keyword evidence="2" id="KW-1133">Transmembrane helix</keyword>
<dbReference type="Gene3D" id="3.30.530.20">
    <property type="match status" value="1"/>
</dbReference>
<reference evidence="3 4" key="2">
    <citation type="journal article" date="2012" name="Proc. Natl. Acad. Sci. U.S.A.">
        <title>Antigenic diversity is generated by distinct evolutionary mechanisms in African trypanosome species.</title>
        <authorList>
            <person name="Jackson A.P."/>
            <person name="Berry A."/>
            <person name="Aslett M."/>
            <person name="Allison H.C."/>
            <person name="Burton P."/>
            <person name="Vavrova-Anderson J."/>
            <person name="Brown R."/>
            <person name="Browne H."/>
            <person name="Corton N."/>
            <person name="Hauser H."/>
            <person name="Gamble J."/>
            <person name="Gilderthorp R."/>
            <person name="Marcello L."/>
            <person name="McQuillan J."/>
            <person name="Otto T.D."/>
            <person name="Quail M.A."/>
            <person name="Sanders M.J."/>
            <person name="van Tonder A."/>
            <person name="Ginger M.L."/>
            <person name="Field M.C."/>
            <person name="Barry J.D."/>
            <person name="Hertz-Fowler C."/>
            <person name="Berriman M."/>
        </authorList>
    </citation>
    <scope>NUCLEOTIDE SEQUENCE [LARGE SCALE GENOMIC DNA]</scope>
    <source>
        <strain evidence="3 4">IL3000</strain>
    </source>
</reference>
<comment type="caution">
    <text evidence="3">The sequence shown here is derived from an EMBL/GenBank/DDBJ whole genome shotgun (WGS) entry which is preliminary data.</text>
</comment>
<sequence length="888" mass="98603">MTILPVPTLSKSFRSWEVIAGNLQLGICLQQRTDEGMQKNKGIAHRLFYSEADLKKYRIIRSSNPVDYRLTTGTSEDKGADAKCNGKPRYVLASSDTFEEISADWNRVRAKGPSAYGLKKILGDSQTSRNSSLGNQVSEFSDFERFPSCFGAALEKSANSAWKDTLEISQLSDWSVGSRSSSPSPLQKSSVDAYEKCLIRIMGLWGWSYPIDTAAYVIVLSFGWWYDVLRWPAFFMITLITGFIRCGQAMSSNEEDEGKTRLGYVHSLFNEKRTRTITIVLLIAVTLQLLVELLLPQLTIVSVLERLLPPLVVVSLLHCALVRFFSHLSASVRAAWSPIRSRANSMNSIKSKEKSGYGSRDHSVAKKSVEASPSGGSNRITPSSSPVVRYPITSSSRLCGWEEREEPKEGFVVWEKRDACSKTNMLVEVNLPSGNVKLLQSVLAAVMRHEKHMNCATNWCKVESSQNIVSNPKGNEFTLSTTYKFSRSRCPKRKELSPSPSHGVPTAASQDLTPARYHTRTSQEAVSLHATNKSLSASESLTTLPDPLELTSFEELVLLVYDITGLEQEDGSLRLRVCYTIKSALQLSEYTRCALSKQLVSKAEAVAEILRDKNIDSFKAQPNQNVGMYMANVKHHPFSRSSSDIDGRPVAELKSDEICSDVIRISSYVVKELFLRDDWKFQAQKKGVSLWTACTQWTDKKAVKLSVHIPGVTLGDVDAVINDPKLVSRMDAMVASKTFVREASPQVHVYHTKFNSPFWGIAARDVVTRTVTSYYPTEAQRSAMGLNSKASIFLHVSEDASNEVPPQQDFQRGRVFAFGVMAETTVGEGGEEGVRLTRCVAADPGGSLPSYIVNALTVLQLDSILTVTHYIKKHAKSRVCRNVHHGLK</sequence>
<evidence type="ECO:0000256" key="2">
    <source>
        <dbReference type="SAM" id="Phobius"/>
    </source>
</evidence>
<dbReference type="AlphaFoldDB" id="F9WK24"/>
<organism evidence="3 4">
    <name type="scientific">Trypanosoma congolense (strain IL3000)</name>
    <dbReference type="NCBI Taxonomy" id="1068625"/>
    <lineage>
        <taxon>Eukaryota</taxon>
        <taxon>Discoba</taxon>
        <taxon>Euglenozoa</taxon>
        <taxon>Kinetoplastea</taxon>
        <taxon>Metakinetoplastina</taxon>
        <taxon>Trypanosomatida</taxon>
        <taxon>Trypanosomatidae</taxon>
        <taxon>Trypanosoma</taxon>
        <taxon>Nannomonas</taxon>
    </lineage>
</organism>
<dbReference type="PANTHER" id="PTHR19308">
    <property type="entry name" value="PHOSPHATIDYLCHOLINE TRANSFER PROTEIN"/>
    <property type="match status" value="1"/>
</dbReference>
<feature type="transmembrane region" description="Helical" evidence="2">
    <location>
        <begin position="204"/>
        <end position="225"/>
    </location>
</feature>
<gene>
    <name evidence="3" type="ORF">TCIL3000_0_24710</name>
</gene>
<feature type="region of interest" description="Disordered" evidence="1">
    <location>
        <begin position="347"/>
        <end position="385"/>
    </location>
</feature>
<dbReference type="InterPro" id="IPR023393">
    <property type="entry name" value="START-like_dom_sf"/>
</dbReference>
<dbReference type="PANTHER" id="PTHR19308:SF51">
    <property type="entry name" value="START DOMAIN-CONTAINING PROTEIN"/>
    <property type="match status" value="1"/>
</dbReference>
<evidence type="ECO:0000313" key="3">
    <source>
        <dbReference type="EMBL" id="CCD17685.1"/>
    </source>
</evidence>
<dbReference type="InterPro" id="IPR051213">
    <property type="entry name" value="START_lipid_transfer"/>
</dbReference>
<keyword evidence="4" id="KW-1185">Reference proteome</keyword>
<protein>
    <submittedName>
        <fullName evidence="3">WGS project CAEQ00000000 data, annotated contig 977</fullName>
    </submittedName>
</protein>
<dbReference type="SUPFAM" id="SSF55961">
    <property type="entry name" value="Bet v1-like"/>
    <property type="match status" value="1"/>
</dbReference>
<feature type="compositionally biased region" description="Polar residues" evidence="1">
    <location>
        <begin position="374"/>
        <end position="385"/>
    </location>
</feature>
<keyword evidence="2" id="KW-0812">Transmembrane</keyword>
<feature type="transmembrane region" description="Helical" evidence="2">
    <location>
        <begin position="276"/>
        <end position="295"/>
    </location>
</feature>
<evidence type="ECO:0000313" key="4">
    <source>
        <dbReference type="Proteomes" id="UP000000702"/>
    </source>
</evidence>